<dbReference type="Proteomes" id="UP000695000">
    <property type="component" value="Unplaced"/>
</dbReference>
<evidence type="ECO:0000256" key="7">
    <source>
        <dbReference type="ARBA" id="ARBA00023146"/>
    </source>
</evidence>
<dbReference type="NCBIfam" id="TIGR00422">
    <property type="entry name" value="valS"/>
    <property type="match status" value="1"/>
</dbReference>
<dbReference type="NCBIfam" id="NF004349">
    <property type="entry name" value="PRK05729.1"/>
    <property type="match status" value="1"/>
</dbReference>
<dbReference type="Gene3D" id="1.10.730.10">
    <property type="entry name" value="Isoleucyl-tRNA Synthetase, Domain 1"/>
    <property type="match status" value="1"/>
</dbReference>
<dbReference type="RefSeq" id="XP_017774807.1">
    <property type="nucleotide sequence ID" value="XM_017919318.1"/>
</dbReference>
<dbReference type="InterPro" id="IPR014729">
    <property type="entry name" value="Rossmann-like_a/b/a_fold"/>
</dbReference>
<protein>
    <recommendedName>
        <fullName evidence="2">valine--tRNA ligase</fullName>
        <ecNumber evidence="2">6.1.1.9</ecNumber>
    </recommendedName>
    <alternativeName>
        <fullName evidence="8">Valyl-tRNA synthetase</fullName>
    </alternativeName>
</protein>
<dbReference type="GeneID" id="108561402"/>
<keyword evidence="11" id="KW-1185">Reference proteome</keyword>
<gene>
    <name evidence="12" type="primary">LOC108561402</name>
</gene>
<sequence>MSVVLRCGAFGDRRSTWMRAIICYHRHFCTGNARFAELAQAYEPKVIERVPPKDEFFKPPLIADKEKFNIILPPPNVTGTLHLGHALTAAIQDVLVKWNRMKGAETSWIPGLDHAGIATQVIVEKKLWSEKRKTRREIGRDEFVQEVWRWKEEKSDAIGKQLKRLGVSLDWEKEAFTMDERQSRAVIEAFVRLHESGLVYEADRLVNWSCDLQSAISDIEVDHLEISGPTNVTVPGYKKPVRFGTLTSFAYRLKDSDEEIVVATTRPETILGDVAVAVHPEDPRYSSYVGRHVVHPFSKASIPVVADTFVDRDFGTGAVKITPAHDHNDFAVAKAQGLPIVQVIDENGRVCFAGDFDGLPRFEARDAVIIGLNAAGLFRGVQDHAMKVPICSRSKDVVELLLKPQWFVDCKEMAVQCLDAVRIGDLVIEPEQFERVWFEWLENIRDWCISRQLWWGHRIPIYNCTNGTDTCKVVASNASEAKDKAHEILKSDVIEVTQVDDVLDTWFSSALLPFSASGWPDKDISSNYPLSLMETGNDILFFWVARMVMLGTKLTGQLPFNKVLLHGIICDSSGRKMSKSLGNVVAPEDVIEGKTLKDLEWQTRGAVTSGLLSEEECKKAVVGQRKMFPDGIPECGVDALRFTLLSHNIKGHTINFEVQECRTNRMFGNKVWQATKFTVKWCEEIAKVGDGGGGGETSGSDWVFDPMDGWILSRMACMVEQVDAGIRDHDFHLATAALKNFLYYELCDVYLVSPSIFILF</sequence>
<accession>A0ABM1MJQ7</accession>
<dbReference type="CDD" id="cd00817">
    <property type="entry name" value="ValRS_core"/>
    <property type="match status" value="1"/>
</dbReference>
<evidence type="ECO:0000256" key="9">
    <source>
        <dbReference type="RuleBase" id="RU363035"/>
    </source>
</evidence>
<dbReference type="PRINTS" id="PR00986">
    <property type="entry name" value="TRNASYNTHVAL"/>
</dbReference>
<organism evidence="11 12">
    <name type="scientific">Nicrophorus vespilloides</name>
    <name type="common">Boreal carrion beetle</name>
    <dbReference type="NCBI Taxonomy" id="110193"/>
    <lineage>
        <taxon>Eukaryota</taxon>
        <taxon>Metazoa</taxon>
        <taxon>Ecdysozoa</taxon>
        <taxon>Arthropoda</taxon>
        <taxon>Hexapoda</taxon>
        <taxon>Insecta</taxon>
        <taxon>Pterygota</taxon>
        <taxon>Neoptera</taxon>
        <taxon>Endopterygota</taxon>
        <taxon>Coleoptera</taxon>
        <taxon>Polyphaga</taxon>
        <taxon>Staphyliniformia</taxon>
        <taxon>Silphidae</taxon>
        <taxon>Nicrophorinae</taxon>
        <taxon>Nicrophorus</taxon>
    </lineage>
</organism>
<keyword evidence="5 9" id="KW-0067">ATP-binding</keyword>
<keyword evidence="6 9" id="KW-0648">Protein biosynthesis</keyword>
<dbReference type="InterPro" id="IPR002300">
    <property type="entry name" value="aa-tRNA-synth_Ia"/>
</dbReference>
<dbReference type="PANTHER" id="PTHR11946">
    <property type="entry name" value="VALYL-TRNA SYNTHETASES"/>
    <property type="match status" value="1"/>
</dbReference>
<name>A0ABM1MJQ7_NICVS</name>
<feature type="non-terminal residue" evidence="12">
    <location>
        <position position="760"/>
    </location>
</feature>
<dbReference type="PANTHER" id="PTHR11946:SF109">
    <property type="entry name" value="VALINE--TRNA LIGASE"/>
    <property type="match status" value="1"/>
</dbReference>
<evidence type="ECO:0000259" key="10">
    <source>
        <dbReference type="Pfam" id="PF00133"/>
    </source>
</evidence>
<dbReference type="SUPFAM" id="SSF52374">
    <property type="entry name" value="Nucleotidylyl transferase"/>
    <property type="match status" value="1"/>
</dbReference>
<evidence type="ECO:0000256" key="1">
    <source>
        <dbReference type="ARBA" id="ARBA00005594"/>
    </source>
</evidence>
<dbReference type="InterPro" id="IPR002303">
    <property type="entry name" value="Valyl-tRNA_ligase"/>
</dbReference>
<dbReference type="InterPro" id="IPR001412">
    <property type="entry name" value="aa-tRNA-synth_I_CS"/>
</dbReference>
<keyword evidence="7 9" id="KW-0030">Aminoacyl-tRNA synthetase</keyword>
<dbReference type="PROSITE" id="PS00178">
    <property type="entry name" value="AA_TRNA_LIGASE_I"/>
    <property type="match status" value="1"/>
</dbReference>
<evidence type="ECO:0000256" key="5">
    <source>
        <dbReference type="ARBA" id="ARBA00022840"/>
    </source>
</evidence>
<keyword evidence="4 9" id="KW-0547">Nucleotide-binding</keyword>
<dbReference type="InterPro" id="IPR009008">
    <property type="entry name" value="Val/Leu/Ile-tRNA-synth_edit"/>
</dbReference>
<keyword evidence="3 9" id="KW-0436">Ligase</keyword>
<dbReference type="InterPro" id="IPR009080">
    <property type="entry name" value="tRNAsynth_Ia_anticodon-bd"/>
</dbReference>
<reference evidence="12" key="1">
    <citation type="submission" date="2025-08" db="UniProtKB">
        <authorList>
            <consortium name="RefSeq"/>
        </authorList>
    </citation>
    <scope>IDENTIFICATION</scope>
    <source>
        <tissue evidence="12">Whole Larva</tissue>
    </source>
</reference>
<proteinExistence type="inferred from homology"/>
<dbReference type="SUPFAM" id="SSF50677">
    <property type="entry name" value="ValRS/IleRS/LeuRS editing domain"/>
    <property type="match status" value="1"/>
</dbReference>
<evidence type="ECO:0000256" key="8">
    <source>
        <dbReference type="ARBA" id="ARBA00029936"/>
    </source>
</evidence>
<evidence type="ECO:0000313" key="11">
    <source>
        <dbReference type="Proteomes" id="UP000695000"/>
    </source>
</evidence>
<dbReference type="Gene3D" id="3.40.50.620">
    <property type="entry name" value="HUPs"/>
    <property type="match status" value="2"/>
</dbReference>
<dbReference type="Gene3D" id="3.90.740.10">
    <property type="entry name" value="Valyl/Leucyl/Isoleucyl-tRNA synthetase, editing domain"/>
    <property type="match status" value="1"/>
</dbReference>
<comment type="similarity">
    <text evidence="1 9">Belongs to the class-I aminoacyl-tRNA synthetase family.</text>
</comment>
<evidence type="ECO:0000256" key="2">
    <source>
        <dbReference type="ARBA" id="ARBA00013169"/>
    </source>
</evidence>
<evidence type="ECO:0000256" key="6">
    <source>
        <dbReference type="ARBA" id="ARBA00022917"/>
    </source>
</evidence>
<evidence type="ECO:0000256" key="3">
    <source>
        <dbReference type="ARBA" id="ARBA00022598"/>
    </source>
</evidence>
<feature type="domain" description="Aminoacyl-tRNA synthetase class Ia" evidence="10">
    <location>
        <begin position="56"/>
        <end position="648"/>
    </location>
</feature>
<evidence type="ECO:0000313" key="12">
    <source>
        <dbReference type="RefSeq" id="XP_017774807.1"/>
    </source>
</evidence>
<dbReference type="Pfam" id="PF00133">
    <property type="entry name" value="tRNA-synt_1"/>
    <property type="match status" value="1"/>
</dbReference>
<dbReference type="SUPFAM" id="SSF47323">
    <property type="entry name" value="Anticodon-binding domain of a subclass of class I aminoacyl-tRNA synthetases"/>
    <property type="match status" value="1"/>
</dbReference>
<evidence type="ECO:0000256" key="4">
    <source>
        <dbReference type="ARBA" id="ARBA00022741"/>
    </source>
</evidence>
<dbReference type="EC" id="6.1.1.9" evidence="2"/>